<proteinExistence type="predicted"/>
<evidence type="ECO:0000313" key="2">
    <source>
        <dbReference type="Proteomes" id="UP001152888"/>
    </source>
</evidence>
<reference evidence="1" key="1">
    <citation type="submission" date="2022-03" db="EMBL/GenBank/DDBJ databases">
        <authorList>
            <person name="Sayadi A."/>
        </authorList>
    </citation>
    <scope>NUCLEOTIDE SEQUENCE</scope>
</reference>
<sequence length="24" mass="2647">MSTKHSTKPCLGARKSWACMVPNL</sequence>
<comment type="caution">
    <text evidence="1">The sequence shown here is derived from an EMBL/GenBank/DDBJ whole genome shotgun (WGS) entry which is preliminary data.</text>
</comment>
<evidence type="ECO:0000313" key="1">
    <source>
        <dbReference type="EMBL" id="CAH1955800.1"/>
    </source>
</evidence>
<protein>
    <submittedName>
        <fullName evidence="1">Uncharacterized protein</fullName>
    </submittedName>
</protein>
<keyword evidence="2" id="KW-1185">Reference proteome</keyword>
<gene>
    <name evidence="1" type="ORF">ACAOBT_LOCUS1257</name>
</gene>
<dbReference type="EMBL" id="CAKOFQ010006662">
    <property type="protein sequence ID" value="CAH1955800.1"/>
    <property type="molecule type" value="Genomic_DNA"/>
</dbReference>
<organism evidence="1 2">
    <name type="scientific">Acanthoscelides obtectus</name>
    <name type="common">Bean weevil</name>
    <name type="synonym">Bruchus obtectus</name>
    <dbReference type="NCBI Taxonomy" id="200917"/>
    <lineage>
        <taxon>Eukaryota</taxon>
        <taxon>Metazoa</taxon>
        <taxon>Ecdysozoa</taxon>
        <taxon>Arthropoda</taxon>
        <taxon>Hexapoda</taxon>
        <taxon>Insecta</taxon>
        <taxon>Pterygota</taxon>
        <taxon>Neoptera</taxon>
        <taxon>Endopterygota</taxon>
        <taxon>Coleoptera</taxon>
        <taxon>Polyphaga</taxon>
        <taxon>Cucujiformia</taxon>
        <taxon>Chrysomeloidea</taxon>
        <taxon>Chrysomelidae</taxon>
        <taxon>Bruchinae</taxon>
        <taxon>Bruchini</taxon>
        <taxon>Acanthoscelides</taxon>
    </lineage>
</organism>
<dbReference type="Proteomes" id="UP001152888">
    <property type="component" value="Unassembled WGS sequence"/>
</dbReference>
<name>A0A9P0JM01_ACAOB</name>
<accession>A0A9P0JM01</accession>
<dbReference type="AlphaFoldDB" id="A0A9P0JM01"/>